<reference evidence="1 2" key="1">
    <citation type="submission" date="2018-03" db="EMBL/GenBank/DDBJ databases">
        <title>Diversity of phytobeneficial traits revealed by whole-genome analysis of worldwide-isolated phenazine-producing Pseudomonas spp.</title>
        <authorList>
            <person name="Biessy A."/>
            <person name="Novinscak A."/>
            <person name="Blom J."/>
            <person name="Leger G."/>
            <person name="Thomashow L.S."/>
            <person name="Cazorla F.M."/>
            <person name="Josic D."/>
            <person name="Filion M."/>
        </authorList>
    </citation>
    <scope>NUCLEOTIDE SEQUENCE [LARGE SCALE GENOMIC DNA]</scope>
    <source>
        <strain evidence="1 2">30B</strain>
    </source>
</reference>
<protein>
    <submittedName>
        <fullName evidence="1">Uncharacterized protein</fullName>
    </submittedName>
</protein>
<accession>A0A3G7UC17</accession>
<gene>
    <name evidence="1" type="ORF">C4K03_4767</name>
</gene>
<evidence type="ECO:0000313" key="2">
    <source>
        <dbReference type="Proteomes" id="UP000268696"/>
    </source>
</evidence>
<dbReference type="Proteomes" id="UP000268696">
    <property type="component" value="Chromosome"/>
</dbReference>
<proteinExistence type="predicted"/>
<name>A0A3G7UC17_9PSED</name>
<organism evidence="1 2">
    <name type="scientific">Pseudomonas synxantha</name>
    <dbReference type="NCBI Taxonomy" id="47883"/>
    <lineage>
        <taxon>Bacteria</taxon>
        <taxon>Pseudomonadati</taxon>
        <taxon>Pseudomonadota</taxon>
        <taxon>Gammaproteobacteria</taxon>
        <taxon>Pseudomonadales</taxon>
        <taxon>Pseudomonadaceae</taxon>
        <taxon>Pseudomonas</taxon>
    </lineage>
</organism>
<dbReference type="EMBL" id="CP027754">
    <property type="protein sequence ID" value="AZE56905.1"/>
    <property type="molecule type" value="Genomic_DNA"/>
</dbReference>
<evidence type="ECO:0000313" key="1">
    <source>
        <dbReference type="EMBL" id="AZE56905.1"/>
    </source>
</evidence>
<dbReference type="AlphaFoldDB" id="A0A3G7UC17"/>
<sequence length="39" mass="4407">MSALLDEFGGDVLKHFRRHANIVDALELSDGDQQAVKYF</sequence>